<dbReference type="AlphaFoldDB" id="A0A9W8HHM5"/>
<evidence type="ECO:0000313" key="4">
    <source>
        <dbReference type="Proteomes" id="UP001140217"/>
    </source>
</evidence>
<feature type="compositionally biased region" description="Low complexity" evidence="2">
    <location>
        <begin position="70"/>
        <end position="87"/>
    </location>
</feature>
<comment type="caution">
    <text evidence="3">The sequence shown here is derived from an EMBL/GenBank/DDBJ whole genome shotgun (WGS) entry which is preliminary data.</text>
</comment>
<keyword evidence="4" id="KW-1185">Reference proteome</keyword>
<dbReference type="Proteomes" id="UP001140217">
    <property type="component" value="Unassembled WGS sequence"/>
</dbReference>
<dbReference type="EMBL" id="JANBUL010000014">
    <property type="protein sequence ID" value="KAJ2785218.1"/>
    <property type="molecule type" value="Genomic_DNA"/>
</dbReference>
<sequence length="359" mass="37176">MTSLDNGAFGHTAVFASGGLAGTCLPDHRIRICEDVIAELAAHLQGVYAVVGGVGALPLSDTARTVLGLAGQQPQQPQPVPAAGRARASTEASGLPTPHSHGGPDQRWAPRSAFRPLAPMVPQGATFPAADNAAGCTAAAQPAAAPADPDMPDPAQLAAMIRVLQRTVAQQHAEIVDLEAALSERKEQVHALRRKLHDSELRWFAAAADWAGLRRTESIAAPPDAPPPAPPRAAAGQWQPVYAPAAAARPRADSGNSRSTGSSTEGARRPSEYINGWPVYDSGLAPAPPAAARSTAPLQRAKTTTTAMDRTPASSAQSVPPEIVYKDSVGSGLGRGSGTSALTAPRRIYSRLASKLKRM</sequence>
<feature type="compositionally biased region" description="Polar residues" evidence="2">
    <location>
        <begin position="254"/>
        <end position="265"/>
    </location>
</feature>
<keyword evidence="1" id="KW-0175">Coiled coil</keyword>
<feature type="coiled-coil region" evidence="1">
    <location>
        <begin position="161"/>
        <end position="195"/>
    </location>
</feature>
<gene>
    <name evidence="3" type="ORF">H4R18_000669</name>
</gene>
<reference evidence="3" key="1">
    <citation type="submission" date="2022-07" db="EMBL/GenBank/DDBJ databases">
        <title>Phylogenomic reconstructions and comparative analyses of Kickxellomycotina fungi.</title>
        <authorList>
            <person name="Reynolds N.K."/>
            <person name="Stajich J.E."/>
            <person name="Barry K."/>
            <person name="Grigoriev I.V."/>
            <person name="Crous P."/>
            <person name="Smith M.E."/>
        </authorList>
    </citation>
    <scope>NUCLEOTIDE SEQUENCE</scope>
    <source>
        <strain evidence="3">NBRC 105414</strain>
    </source>
</reference>
<feature type="region of interest" description="Disordered" evidence="2">
    <location>
        <begin position="285"/>
        <end position="341"/>
    </location>
</feature>
<protein>
    <submittedName>
        <fullName evidence="3">Uncharacterized protein</fullName>
    </submittedName>
</protein>
<accession>A0A9W8HHM5</accession>
<proteinExistence type="predicted"/>
<dbReference type="OrthoDB" id="5552603at2759"/>
<feature type="compositionally biased region" description="Polar residues" evidence="2">
    <location>
        <begin position="301"/>
        <end position="318"/>
    </location>
</feature>
<evidence type="ECO:0000313" key="3">
    <source>
        <dbReference type="EMBL" id="KAJ2785218.1"/>
    </source>
</evidence>
<feature type="region of interest" description="Disordered" evidence="2">
    <location>
        <begin position="245"/>
        <end position="273"/>
    </location>
</feature>
<evidence type="ECO:0000256" key="1">
    <source>
        <dbReference type="SAM" id="Coils"/>
    </source>
</evidence>
<evidence type="ECO:0000256" key="2">
    <source>
        <dbReference type="SAM" id="MobiDB-lite"/>
    </source>
</evidence>
<name>A0A9W8HHM5_9FUNG</name>
<feature type="region of interest" description="Disordered" evidence="2">
    <location>
        <begin position="70"/>
        <end position="106"/>
    </location>
</feature>
<organism evidence="3 4">
    <name type="scientific">Coemansia javaensis</name>
    <dbReference type="NCBI Taxonomy" id="2761396"/>
    <lineage>
        <taxon>Eukaryota</taxon>
        <taxon>Fungi</taxon>
        <taxon>Fungi incertae sedis</taxon>
        <taxon>Zoopagomycota</taxon>
        <taxon>Kickxellomycotina</taxon>
        <taxon>Kickxellomycetes</taxon>
        <taxon>Kickxellales</taxon>
        <taxon>Kickxellaceae</taxon>
        <taxon>Coemansia</taxon>
    </lineage>
</organism>